<feature type="chain" id="PRO_5012555752" description="AA9 family lytic polysaccharide monooxygenase" evidence="7">
    <location>
        <begin position="19"/>
        <end position="342"/>
    </location>
</feature>
<accession>A0A218YWH3</accession>
<dbReference type="GO" id="GO:0008810">
    <property type="term" value="F:cellulase activity"/>
    <property type="evidence" value="ECO:0007669"/>
    <property type="project" value="UniProtKB-UniRule"/>
</dbReference>
<feature type="signal peptide" evidence="7">
    <location>
        <begin position="1"/>
        <end position="18"/>
    </location>
</feature>
<evidence type="ECO:0000256" key="3">
    <source>
        <dbReference type="ARBA" id="ARBA00022525"/>
    </source>
</evidence>
<comment type="cofactor">
    <cofactor evidence="1">
        <name>Cu(2+)</name>
        <dbReference type="ChEBI" id="CHEBI:29036"/>
    </cofactor>
</comment>
<dbReference type="AlphaFoldDB" id="A0A218YWH3"/>
<keyword evidence="3 6" id="KW-0964">Secreted</keyword>
<dbReference type="InterPro" id="IPR049892">
    <property type="entry name" value="AA9"/>
</dbReference>
<reference evidence="9 10" key="1">
    <citation type="submission" date="2017-04" db="EMBL/GenBank/DDBJ databases">
        <title>Draft genome sequence of Marssonina coronaria NL1: causal agent of apple blotch.</title>
        <authorList>
            <person name="Cheng Q."/>
        </authorList>
    </citation>
    <scope>NUCLEOTIDE SEQUENCE [LARGE SCALE GENOMIC DNA]</scope>
    <source>
        <strain evidence="9 10">NL1</strain>
    </source>
</reference>
<keyword evidence="6" id="KW-0624">Polysaccharide degradation</keyword>
<keyword evidence="6" id="KW-0119">Carbohydrate metabolism</keyword>
<keyword evidence="9" id="KW-0378">Hydrolase</keyword>
<dbReference type="CDD" id="cd21175">
    <property type="entry name" value="LPMO_AA9"/>
    <property type="match status" value="1"/>
</dbReference>
<keyword evidence="7" id="KW-0732">Signal</keyword>
<evidence type="ECO:0000256" key="4">
    <source>
        <dbReference type="ARBA" id="ARBA00023157"/>
    </source>
</evidence>
<dbReference type="Proteomes" id="UP000242519">
    <property type="component" value="Unassembled WGS sequence"/>
</dbReference>
<keyword evidence="4 6" id="KW-1015">Disulfide bond</keyword>
<proteinExistence type="predicted"/>
<dbReference type="GO" id="GO:0030245">
    <property type="term" value="P:cellulose catabolic process"/>
    <property type="evidence" value="ECO:0007669"/>
    <property type="project" value="UniProtKB-UniRule"/>
</dbReference>
<comment type="subcellular location">
    <subcellularLocation>
        <location evidence="2 6">Secreted</location>
    </subcellularLocation>
</comment>
<keyword evidence="6" id="KW-0136">Cellulose degradation</keyword>
<sequence length="342" mass="37432">MKLSGLVFALAIPQIVAGHSVFTNLWVDNINQGDGTCVRMAMDPGSATDPINDLQSNNMACGFDGTQSVARVCPVREGAKLSFEFREWADKSKPGAIDGSHKGPCSVYMKNVGSAINDTGVGEGWFKITTSGYDYKTSKWCTELLEANNGFFSYTIPNDLAGGYYLVRPELLALQEADKIPPNPQFYVGCAQIFLDSEATALPRDTVSIPGYVNISNPSVLFDIYNPQWPYPEPGPRAYEAGKSRIREVKPLEEQTEGLLPQNVEMVNANWWGVKLDNYHTEAGCWNASKACYGQATSCYETAPPTGSKNCTLWEENCNGIRDACDKSVFDGPPKLSDIVTE</sequence>
<evidence type="ECO:0000256" key="1">
    <source>
        <dbReference type="ARBA" id="ARBA00001973"/>
    </source>
</evidence>
<dbReference type="EMBL" id="MZNU01000339">
    <property type="protein sequence ID" value="OWO99997.1"/>
    <property type="molecule type" value="Genomic_DNA"/>
</dbReference>
<comment type="catalytic activity">
    <reaction evidence="6">
        <text>[(1-&gt;4)-beta-D-glucosyl]n+m + reduced acceptor + O2 = 4-dehydro-beta-D-glucosyl-[(1-&gt;4)-beta-D-glucosyl]n-1 + [(1-&gt;4)-beta-D-glucosyl]m + acceptor + H2O.</text>
        <dbReference type="EC" id="1.14.99.56"/>
    </reaction>
</comment>
<dbReference type="InParanoid" id="A0A218YWH3"/>
<name>A0A218YWH3_9HELO</name>
<evidence type="ECO:0000256" key="2">
    <source>
        <dbReference type="ARBA" id="ARBA00004613"/>
    </source>
</evidence>
<protein>
    <recommendedName>
        <fullName evidence="6">AA9 family lytic polysaccharide monooxygenase</fullName>
        <ecNumber evidence="6">1.14.99.56</ecNumber>
    </recommendedName>
    <alternativeName>
        <fullName evidence="6">Endo-beta-1,4-glucanase</fullName>
    </alternativeName>
    <alternativeName>
        <fullName evidence="6">Glycosyl hydrolase 61 family protein</fullName>
    </alternativeName>
</protein>
<keyword evidence="10" id="KW-1185">Reference proteome</keyword>
<dbReference type="PANTHER" id="PTHR33353">
    <property type="entry name" value="PUTATIVE (AFU_ORTHOLOGUE AFUA_1G12560)-RELATED"/>
    <property type="match status" value="1"/>
</dbReference>
<gene>
    <name evidence="9" type="ORF">B2J93_1586</name>
</gene>
<evidence type="ECO:0000256" key="5">
    <source>
        <dbReference type="ARBA" id="ARBA00023180"/>
    </source>
</evidence>
<evidence type="ECO:0000313" key="10">
    <source>
        <dbReference type="Proteomes" id="UP000242519"/>
    </source>
</evidence>
<dbReference type="InterPro" id="IPR005103">
    <property type="entry name" value="AA9_LPMO"/>
</dbReference>
<comment type="function">
    <text evidence="6">Lytic polysaccharide monooxygenase (LMPO) that depolymerizes crystalline and amorphous polysaccharides via the oxidation of scissile alpha- or beta-(1-4)-glycosidic bonds, yielding C1 and/or C4 oxidation products. Catalysis by LPMOs requires the reduction of the active-site copper from Cu(II) to Cu(I) by a reducing agent and H(2)O(2) or O(2) as a cosubstrate.</text>
</comment>
<dbReference type="GO" id="GO:0030248">
    <property type="term" value="F:cellulose binding"/>
    <property type="evidence" value="ECO:0007669"/>
    <property type="project" value="UniProtKB-UniRule"/>
</dbReference>
<evidence type="ECO:0000313" key="9">
    <source>
        <dbReference type="EMBL" id="OWO99997.1"/>
    </source>
</evidence>
<dbReference type="OrthoDB" id="5985073at2759"/>
<dbReference type="EC" id="1.14.99.56" evidence="6"/>
<dbReference type="STRING" id="503106.A0A218YWH3"/>
<comment type="domain">
    <text evidence="6">Has a modular structure: an endo-beta-1,4-glucanase catalytic module at the N-terminus, a linker rich in serines and threonines, and a C-terminal carbohydrate-binding module (CBM).</text>
</comment>
<organism evidence="9 10">
    <name type="scientific">Diplocarpon coronariae</name>
    <dbReference type="NCBI Taxonomy" id="2795749"/>
    <lineage>
        <taxon>Eukaryota</taxon>
        <taxon>Fungi</taxon>
        <taxon>Dikarya</taxon>
        <taxon>Ascomycota</taxon>
        <taxon>Pezizomycotina</taxon>
        <taxon>Leotiomycetes</taxon>
        <taxon>Helotiales</taxon>
        <taxon>Drepanopezizaceae</taxon>
        <taxon>Diplocarpon</taxon>
    </lineage>
</organism>
<dbReference type="Gene3D" id="2.70.50.70">
    <property type="match status" value="1"/>
</dbReference>
<feature type="domain" description="Auxiliary Activity family 9 catalytic" evidence="8">
    <location>
        <begin position="19"/>
        <end position="229"/>
    </location>
</feature>
<dbReference type="GO" id="GO:0005576">
    <property type="term" value="C:extracellular region"/>
    <property type="evidence" value="ECO:0007669"/>
    <property type="project" value="UniProtKB-SubCell"/>
</dbReference>
<evidence type="ECO:0000256" key="7">
    <source>
        <dbReference type="SAM" id="SignalP"/>
    </source>
</evidence>
<dbReference type="PANTHER" id="PTHR33353:SF32">
    <property type="entry name" value="ENDO-BETA-1,4-GLUCANASE D"/>
    <property type="match status" value="1"/>
</dbReference>
<keyword evidence="5" id="KW-0325">Glycoprotein</keyword>
<dbReference type="Pfam" id="PF03443">
    <property type="entry name" value="AA9"/>
    <property type="match status" value="1"/>
</dbReference>
<comment type="caution">
    <text evidence="9">The sequence shown here is derived from an EMBL/GenBank/DDBJ whole genome shotgun (WGS) entry which is preliminary data.</text>
</comment>
<evidence type="ECO:0000259" key="8">
    <source>
        <dbReference type="Pfam" id="PF03443"/>
    </source>
</evidence>
<evidence type="ECO:0000256" key="6">
    <source>
        <dbReference type="RuleBase" id="RU368122"/>
    </source>
</evidence>